<sequence>MQRSAEGLLLVHCLSLSLVCLPGSCRKGVMARTSETECLELDFVGNVVPVPMESRLKQSIGGFGTCSWCERYWCGGEALGRGAWLDRESVCITLREFMASSTLRFWCPVGAMPKVSRLGECDSRPEAMGPPRAGHRDICLLPSACSYHAMRVDAVSLITLVLCLISYLEREDYQDKRKMASSTIDNRDRGSQSGAQVGCPLPWTRDRRTSRLSSIAVLYPS</sequence>
<dbReference type="Proteomes" id="UP000235786">
    <property type="component" value="Unassembled WGS sequence"/>
</dbReference>
<dbReference type="EMBL" id="KZ613951">
    <property type="protein sequence ID" value="PMD36165.1"/>
    <property type="molecule type" value="Genomic_DNA"/>
</dbReference>
<feature type="signal peptide" evidence="2">
    <location>
        <begin position="1"/>
        <end position="31"/>
    </location>
</feature>
<gene>
    <name evidence="3" type="ORF">L207DRAFT_103183</name>
</gene>
<feature type="chain" id="PRO_5014337171" evidence="2">
    <location>
        <begin position="32"/>
        <end position="221"/>
    </location>
</feature>
<protein>
    <submittedName>
        <fullName evidence="3">Uncharacterized protein</fullName>
    </submittedName>
</protein>
<accession>A0A2J6RCB9</accession>
<evidence type="ECO:0000313" key="3">
    <source>
        <dbReference type="EMBL" id="PMD36165.1"/>
    </source>
</evidence>
<evidence type="ECO:0000313" key="4">
    <source>
        <dbReference type="Proteomes" id="UP000235786"/>
    </source>
</evidence>
<organism evidence="3 4">
    <name type="scientific">Hyaloscypha variabilis (strain UAMH 11265 / GT02V1 / F)</name>
    <name type="common">Meliniomyces variabilis</name>
    <dbReference type="NCBI Taxonomy" id="1149755"/>
    <lineage>
        <taxon>Eukaryota</taxon>
        <taxon>Fungi</taxon>
        <taxon>Dikarya</taxon>
        <taxon>Ascomycota</taxon>
        <taxon>Pezizomycotina</taxon>
        <taxon>Leotiomycetes</taxon>
        <taxon>Helotiales</taxon>
        <taxon>Hyaloscyphaceae</taxon>
        <taxon>Hyaloscypha</taxon>
        <taxon>Hyaloscypha variabilis</taxon>
    </lineage>
</organism>
<name>A0A2J6RCB9_HYAVF</name>
<evidence type="ECO:0000256" key="2">
    <source>
        <dbReference type="SAM" id="SignalP"/>
    </source>
</evidence>
<dbReference type="AlphaFoldDB" id="A0A2J6RCB9"/>
<keyword evidence="4" id="KW-1185">Reference proteome</keyword>
<keyword evidence="2" id="KW-0732">Signal</keyword>
<feature type="region of interest" description="Disordered" evidence="1">
    <location>
        <begin position="179"/>
        <end position="202"/>
    </location>
</feature>
<evidence type="ECO:0000256" key="1">
    <source>
        <dbReference type="SAM" id="MobiDB-lite"/>
    </source>
</evidence>
<proteinExistence type="predicted"/>
<reference evidence="3 4" key="1">
    <citation type="submission" date="2016-04" db="EMBL/GenBank/DDBJ databases">
        <title>A degradative enzymes factory behind the ericoid mycorrhizal symbiosis.</title>
        <authorList>
            <consortium name="DOE Joint Genome Institute"/>
            <person name="Martino E."/>
            <person name="Morin E."/>
            <person name="Grelet G."/>
            <person name="Kuo A."/>
            <person name="Kohler A."/>
            <person name="Daghino S."/>
            <person name="Barry K."/>
            <person name="Choi C."/>
            <person name="Cichocki N."/>
            <person name="Clum A."/>
            <person name="Copeland A."/>
            <person name="Hainaut M."/>
            <person name="Haridas S."/>
            <person name="Labutti K."/>
            <person name="Lindquist E."/>
            <person name="Lipzen A."/>
            <person name="Khouja H.-R."/>
            <person name="Murat C."/>
            <person name="Ohm R."/>
            <person name="Olson A."/>
            <person name="Spatafora J."/>
            <person name="Veneault-Fourrey C."/>
            <person name="Henrissat B."/>
            <person name="Grigoriev I."/>
            <person name="Martin F."/>
            <person name="Perotto S."/>
        </authorList>
    </citation>
    <scope>NUCLEOTIDE SEQUENCE [LARGE SCALE GENOMIC DNA]</scope>
    <source>
        <strain evidence="3 4">F</strain>
    </source>
</reference>